<dbReference type="PANTHER" id="PTHR30528:SF0">
    <property type="entry name" value="CYTOPLASMIC PROTEIN"/>
    <property type="match status" value="1"/>
</dbReference>
<protein>
    <submittedName>
        <fullName evidence="1">YcaQ family DNA glycosylase</fullName>
    </submittedName>
</protein>
<organism evidence="1 2">
    <name type="scientific">Nocardioides islandensis</name>
    <dbReference type="NCBI Taxonomy" id="433663"/>
    <lineage>
        <taxon>Bacteria</taxon>
        <taxon>Bacillati</taxon>
        <taxon>Actinomycetota</taxon>
        <taxon>Actinomycetes</taxon>
        <taxon>Propionibacteriales</taxon>
        <taxon>Nocardioidaceae</taxon>
        <taxon>Nocardioides</taxon>
    </lineage>
</organism>
<dbReference type="EMBL" id="JADKPN010000001">
    <property type="protein sequence ID" value="MBF4761953.1"/>
    <property type="molecule type" value="Genomic_DNA"/>
</dbReference>
<keyword evidence="2" id="KW-1185">Reference proteome</keyword>
<evidence type="ECO:0000313" key="1">
    <source>
        <dbReference type="EMBL" id="MBF4761953.1"/>
    </source>
</evidence>
<accession>A0A930YCQ5</accession>
<dbReference type="AlphaFoldDB" id="A0A930YCQ5"/>
<sequence length="352" mass="39828">MGMVRHLTLLPTEPTAPIATSYDLLCWSRLGAAYDPGELETLVQDQRLVHYLGFYRPVEDLPLHRAEAPYWPGRGDLKPWVHEVAGWFAANEECRQDILATLRAEGPLPATALPDTCQRTWGSSGWTNNKNVQQMLWYMLQRDEVAIADPLGREKLWDLAERVYDDQPLPDPDEALAERDRRRLLSLGVARPKGPADRAEPTYVRDAGEPAVVEGVKGTWRVEPAYLEGLGDFEGRAALLSPFDRLVMDRKRLDQLFGFDYVLEMYKPKAQRIWGYYALPVLYGDRLVGKLDATAERDEGVLRVDAVHEDEPFTAEMRDAVDAEIEDLAAWLGLEVVFIAGRGGTKSRHETR</sequence>
<dbReference type="Pfam" id="PF06224">
    <property type="entry name" value="AlkZ-like"/>
    <property type="match status" value="1"/>
</dbReference>
<evidence type="ECO:0000313" key="2">
    <source>
        <dbReference type="Proteomes" id="UP000640489"/>
    </source>
</evidence>
<dbReference type="InterPro" id="IPR009351">
    <property type="entry name" value="AlkZ-like"/>
</dbReference>
<name>A0A930YCQ5_9ACTN</name>
<reference evidence="1" key="1">
    <citation type="submission" date="2020-11" db="EMBL/GenBank/DDBJ databases">
        <title>Nocardioides sp. nov., isolated from Soil of Cynanchum wilfordii Hemsley rhizosphere.</title>
        <authorList>
            <person name="Lee J.-S."/>
            <person name="Suh M.K."/>
            <person name="Kim J.-S."/>
        </authorList>
    </citation>
    <scope>NUCLEOTIDE SEQUENCE</scope>
    <source>
        <strain evidence="1">KCTC 19275</strain>
    </source>
</reference>
<dbReference type="PANTHER" id="PTHR30528">
    <property type="entry name" value="CYTOPLASMIC PROTEIN"/>
    <property type="match status" value="1"/>
</dbReference>
<comment type="caution">
    <text evidence="1">The sequence shown here is derived from an EMBL/GenBank/DDBJ whole genome shotgun (WGS) entry which is preliminary data.</text>
</comment>
<proteinExistence type="predicted"/>
<dbReference type="Proteomes" id="UP000640489">
    <property type="component" value="Unassembled WGS sequence"/>
</dbReference>
<gene>
    <name evidence="1" type="ORF">ISU07_02335</name>
</gene>